<feature type="transmembrane region" description="Helical" evidence="2">
    <location>
        <begin position="84"/>
        <end position="103"/>
    </location>
</feature>
<evidence type="ECO:0000256" key="1">
    <source>
        <dbReference type="SAM" id="MobiDB-lite"/>
    </source>
</evidence>
<dbReference type="InterPro" id="IPR007436">
    <property type="entry name" value="DUF485"/>
</dbReference>
<feature type="region of interest" description="Disordered" evidence="1">
    <location>
        <begin position="158"/>
        <end position="189"/>
    </location>
</feature>
<keyword evidence="2" id="KW-0812">Transmembrane</keyword>
<keyword evidence="4" id="KW-1185">Reference proteome</keyword>
<organism evidence="3 4">
    <name type="scientific">Streptomyces brasiliscabiei</name>
    <dbReference type="NCBI Taxonomy" id="2736302"/>
    <lineage>
        <taxon>Bacteria</taxon>
        <taxon>Bacillati</taxon>
        <taxon>Actinomycetota</taxon>
        <taxon>Actinomycetes</taxon>
        <taxon>Kitasatosporales</taxon>
        <taxon>Streptomycetaceae</taxon>
        <taxon>Streptomyces</taxon>
    </lineage>
</organism>
<dbReference type="Proteomes" id="UP001365781">
    <property type="component" value="Unassembled WGS sequence"/>
</dbReference>
<evidence type="ECO:0000313" key="3">
    <source>
        <dbReference type="EMBL" id="MEI5615550.1"/>
    </source>
</evidence>
<protein>
    <submittedName>
        <fullName evidence="3">DUF485 domain-containing protein</fullName>
    </submittedName>
</protein>
<evidence type="ECO:0000256" key="2">
    <source>
        <dbReference type="SAM" id="Phobius"/>
    </source>
</evidence>
<keyword evidence="2" id="KW-1133">Transmembrane helix</keyword>
<reference evidence="3 4" key="1">
    <citation type="submission" date="2024-03" db="EMBL/GenBank/DDBJ databases">
        <title>First Report of Pectobacterium brasiliscabiei causing potato scab in china.</title>
        <authorList>
            <person name="Handique U."/>
        </authorList>
    </citation>
    <scope>NUCLEOTIDE SEQUENCE [LARGE SCALE GENOMIC DNA]</scope>
    <source>
        <strain evidence="3 4">ZRIMU1503</strain>
    </source>
</reference>
<dbReference type="EMBL" id="JBBAYM010000039">
    <property type="protein sequence ID" value="MEI5615550.1"/>
    <property type="molecule type" value="Genomic_DNA"/>
</dbReference>
<comment type="caution">
    <text evidence="3">The sequence shown here is derived from an EMBL/GenBank/DDBJ whole genome shotgun (WGS) entry which is preliminary data.</text>
</comment>
<feature type="transmembrane region" description="Helical" evidence="2">
    <location>
        <begin position="115"/>
        <end position="136"/>
    </location>
</feature>
<gene>
    <name evidence="3" type="ORF">WB403_41185</name>
</gene>
<dbReference type="RefSeq" id="WP_336537757.1">
    <property type="nucleotide sequence ID" value="NZ_JBBAYL010000008.1"/>
</dbReference>
<evidence type="ECO:0000313" key="4">
    <source>
        <dbReference type="Proteomes" id="UP001365781"/>
    </source>
</evidence>
<name>A0ABU8GTR1_9ACTN</name>
<feature type="compositionally biased region" description="Gly residues" evidence="1">
    <location>
        <begin position="167"/>
        <end position="189"/>
    </location>
</feature>
<feature type="region of interest" description="Disordered" evidence="1">
    <location>
        <begin position="1"/>
        <end position="63"/>
    </location>
</feature>
<accession>A0ABU8GTR1</accession>
<feature type="compositionally biased region" description="Pro residues" evidence="1">
    <location>
        <begin position="9"/>
        <end position="30"/>
    </location>
</feature>
<sequence>MTDAFSSPPHRPPYPPRHQPPYPQPYPQPHQPSYSAHTSSPSYATDPWAPHEPALAPRSAHRAPAGHHSDLRVLRSAYRWQRRVATLTALGYFVLFLVLSAFAPSFMTSEVTGGLSTGLLLGLLQVPVTCLAIWLYEYTARHRVDPLADRIRELAAADARRDARQGTGHGSGHGSGQGTGQGTGRGPAR</sequence>
<proteinExistence type="predicted"/>
<dbReference type="Pfam" id="PF04341">
    <property type="entry name" value="DUF485"/>
    <property type="match status" value="1"/>
</dbReference>
<keyword evidence="2" id="KW-0472">Membrane</keyword>